<evidence type="ECO:0000313" key="5">
    <source>
        <dbReference type="Proteomes" id="UP000028700"/>
    </source>
</evidence>
<reference evidence="4" key="1">
    <citation type="journal article" date="2014" name="Genome Announc.">
        <title>Draft Genome Sequence of Lactobacillus oryzae Strain SG293T.</title>
        <authorList>
            <person name="Tanizawa Y."/>
            <person name="Fujisawa T."/>
            <person name="Mochizuki T."/>
            <person name="Kaminuma E."/>
            <person name="Nakamura Y."/>
            <person name="Tohno M."/>
        </authorList>
    </citation>
    <scope>NUCLEOTIDE SEQUENCE [LARGE SCALE GENOMIC DNA]</scope>
    <source>
        <strain evidence="4">SG293</strain>
    </source>
</reference>
<evidence type="ECO:0000313" key="4">
    <source>
        <dbReference type="EMBL" id="GAK47068.1"/>
    </source>
</evidence>
<dbReference type="PANTHER" id="PTHR22946">
    <property type="entry name" value="DIENELACTONE HYDROLASE DOMAIN-CONTAINING PROTEIN-RELATED"/>
    <property type="match status" value="1"/>
</dbReference>
<dbReference type="PANTHER" id="PTHR22946:SF9">
    <property type="entry name" value="POLYKETIDE TRANSFERASE AF380"/>
    <property type="match status" value="1"/>
</dbReference>
<dbReference type="Proteomes" id="UP000028700">
    <property type="component" value="Unassembled WGS sequence"/>
</dbReference>
<dbReference type="STRING" id="1291743.LOSG293_020060"/>
<feature type="active site" description="Nucleophile" evidence="2">
    <location>
        <position position="93"/>
    </location>
</feature>
<evidence type="ECO:0000256" key="2">
    <source>
        <dbReference type="PIRSR" id="PIRSR017388-1"/>
    </source>
</evidence>
<comment type="caution">
    <text evidence="4">The sequence shown here is derived from an EMBL/GenBank/DDBJ whole genome shotgun (WGS) entry which is preliminary data.</text>
</comment>
<dbReference type="SUPFAM" id="SSF53474">
    <property type="entry name" value="alpha/beta-Hydrolases"/>
    <property type="match status" value="1"/>
</dbReference>
<dbReference type="Gene3D" id="3.40.50.1820">
    <property type="entry name" value="alpha/beta hydrolase"/>
    <property type="match status" value="1"/>
</dbReference>
<dbReference type="InterPro" id="IPR029058">
    <property type="entry name" value="AB_hydrolase_fold"/>
</dbReference>
<dbReference type="RefSeq" id="WP_051907138.1">
    <property type="nucleotide sequence ID" value="NZ_BBAZ01000008.1"/>
</dbReference>
<dbReference type="InterPro" id="IPR022742">
    <property type="entry name" value="Hydrolase_4"/>
</dbReference>
<feature type="domain" description="Serine aminopeptidase S33" evidence="3">
    <location>
        <begin position="14"/>
        <end position="227"/>
    </location>
</feature>
<dbReference type="InterPro" id="IPR012354">
    <property type="entry name" value="Esterase_lipase"/>
</dbReference>
<organism evidence="4 5">
    <name type="scientific">Secundilactobacillus oryzae JCM 18671</name>
    <dbReference type="NCBI Taxonomy" id="1291743"/>
    <lineage>
        <taxon>Bacteria</taxon>
        <taxon>Bacillati</taxon>
        <taxon>Bacillota</taxon>
        <taxon>Bacilli</taxon>
        <taxon>Lactobacillales</taxon>
        <taxon>Lactobacillaceae</taxon>
        <taxon>Secundilactobacillus</taxon>
    </lineage>
</organism>
<keyword evidence="5" id="KW-1185">Reference proteome</keyword>
<proteinExistence type="predicted"/>
<dbReference type="OrthoDB" id="9800213at2"/>
<evidence type="ECO:0000259" key="3">
    <source>
        <dbReference type="Pfam" id="PF12146"/>
    </source>
</evidence>
<name>A0A081BGA0_9LACO</name>
<dbReference type="GO" id="GO:0052689">
    <property type="term" value="F:carboxylic ester hydrolase activity"/>
    <property type="evidence" value="ECO:0007669"/>
    <property type="project" value="InterPro"/>
</dbReference>
<evidence type="ECO:0000256" key="1">
    <source>
        <dbReference type="ARBA" id="ARBA00022801"/>
    </source>
</evidence>
<dbReference type="ESTHER" id="9laco-a0a081bga0">
    <property type="family name" value="CarbLipBact_1"/>
</dbReference>
<accession>A0A081BGA0</accession>
<dbReference type="PIRSF" id="PIRSF017388">
    <property type="entry name" value="Esterase_lipase"/>
    <property type="match status" value="1"/>
</dbReference>
<dbReference type="AlphaFoldDB" id="A0A081BGA0"/>
<keyword evidence="1" id="KW-0378">Hydrolase</keyword>
<gene>
    <name evidence="4" type="ORF">LOSG293_020060</name>
</gene>
<sequence>MIAPETFYFKGGDKAVLLLHTFSSSPIDVHAFGEDLHEAGYTVFAPLFSGHGTEDPEDVITAGNPAIWWQDAMTAYQQLQQNGYQQITVFGESLGGIFALKLMEIFPEISGGGTISSPLFPTDKTQVNRTFVARSERWLKRQKLLESEIVKRVNWMREHITTQQDAISAYADGVRDDLASIKQPVFIAEGTADELIDPKVNEKLAETLQATTSVTLKQYEGAPHVITYSKYRHELTQDVLAFLAKLG</sequence>
<dbReference type="EMBL" id="BBJM01000002">
    <property type="protein sequence ID" value="GAK47068.1"/>
    <property type="molecule type" value="Genomic_DNA"/>
</dbReference>
<feature type="active site" description="Charge relay system" evidence="2">
    <location>
        <position position="224"/>
    </location>
</feature>
<feature type="active site" description="Charge relay system" evidence="2">
    <location>
        <position position="193"/>
    </location>
</feature>
<dbReference type="Pfam" id="PF12146">
    <property type="entry name" value="Hydrolase_4"/>
    <property type="match status" value="1"/>
</dbReference>
<protein>
    <submittedName>
        <fullName evidence="4">Lipase/esterase</fullName>
    </submittedName>
</protein>
<dbReference type="InterPro" id="IPR050261">
    <property type="entry name" value="FrsA_esterase"/>
</dbReference>
<dbReference type="eggNOG" id="COG1647">
    <property type="taxonomic scope" value="Bacteria"/>
</dbReference>